<evidence type="ECO:0000256" key="5">
    <source>
        <dbReference type="ARBA" id="ARBA00022655"/>
    </source>
</evidence>
<dbReference type="EC" id="1.1.1.169" evidence="3 10"/>
<evidence type="ECO:0000256" key="3">
    <source>
        <dbReference type="ARBA" id="ARBA00013014"/>
    </source>
</evidence>
<evidence type="ECO:0000256" key="2">
    <source>
        <dbReference type="ARBA" id="ARBA00007870"/>
    </source>
</evidence>
<evidence type="ECO:0000256" key="4">
    <source>
        <dbReference type="ARBA" id="ARBA00019465"/>
    </source>
</evidence>
<gene>
    <name evidence="13" type="ORF">ACFQDL_04660</name>
</gene>
<dbReference type="SUPFAM" id="SSF48179">
    <property type="entry name" value="6-phosphogluconate dehydrogenase C-terminal domain-like"/>
    <property type="match status" value="1"/>
</dbReference>
<comment type="pathway">
    <text evidence="1 10">Cofactor biosynthesis; (R)-pantothenate biosynthesis; (R)-pantoate from 3-methyl-2-oxobutanoate: step 2/2.</text>
</comment>
<sequence length="306" mass="33739">MEWTILGAGAIGCLWAAYLQQAGARVQLILRDPSRLDTFRQQGGIRLVRDEKEWFCPVEAGLATATGPIERLLLCTKAFDTESALRPLLPRLTASARVLVLQNGLGNQQQAAGLVGSGRVLIGSTTDGAWLRAPFEVVHAGVGETAIGPLDGRPFSLPELLPPGFGLRLRPDTDIERTLWRKLAINCAINPLTALHGCRNGDLARNPAYRDTLEILCREFEQVAAARGIRLFDGPLVQQALRVAENTGDNLSSMLQDIRHQRPTEIEQITGYLCHEAKRVGVAVPRHRELLERIRRLESARMNSHD</sequence>
<evidence type="ECO:0000259" key="11">
    <source>
        <dbReference type="Pfam" id="PF02558"/>
    </source>
</evidence>
<keyword evidence="7 10" id="KW-0560">Oxidoreductase</keyword>
<accession>A0ABW1ZW92</accession>
<dbReference type="InterPro" id="IPR050838">
    <property type="entry name" value="Ketopantoate_reductase"/>
</dbReference>
<evidence type="ECO:0000256" key="9">
    <source>
        <dbReference type="ARBA" id="ARBA00048793"/>
    </source>
</evidence>
<dbReference type="InterPro" id="IPR003710">
    <property type="entry name" value="ApbA"/>
</dbReference>
<dbReference type="NCBIfam" id="TIGR00745">
    <property type="entry name" value="apbA_panE"/>
    <property type="match status" value="1"/>
</dbReference>
<feature type="domain" description="Ketopantoate reductase C-terminal" evidence="12">
    <location>
        <begin position="174"/>
        <end position="297"/>
    </location>
</feature>
<dbReference type="InterPro" id="IPR013332">
    <property type="entry name" value="KPR_N"/>
</dbReference>
<evidence type="ECO:0000256" key="6">
    <source>
        <dbReference type="ARBA" id="ARBA00022857"/>
    </source>
</evidence>
<dbReference type="InterPro" id="IPR036291">
    <property type="entry name" value="NAD(P)-bd_dom_sf"/>
</dbReference>
<protein>
    <recommendedName>
        <fullName evidence="4 10">2-dehydropantoate 2-reductase</fullName>
        <ecNumber evidence="3 10">1.1.1.169</ecNumber>
    </recommendedName>
    <alternativeName>
        <fullName evidence="8 10">Ketopantoate reductase</fullName>
    </alternativeName>
</protein>
<feature type="domain" description="Ketopantoate reductase N-terminal" evidence="11">
    <location>
        <begin position="3"/>
        <end position="151"/>
    </location>
</feature>
<dbReference type="Proteomes" id="UP001596422">
    <property type="component" value="Unassembled WGS sequence"/>
</dbReference>
<keyword evidence="6 10" id="KW-0521">NADP</keyword>
<comment type="function">
    <text evidence="10">Catalyzes the NADPH-dependent reduction of ketopantoate into pantoic acid.</text>
</comment>
<dbReference type="PANTHER" id="PTHR43765">
    <property type="entry name" value="2-DEHYDROPANTOATE 2-REDUCTASE-RELATED"/>
    <property type="match status" value="1"/>
</dbReference>
<dbReference type="EMBL" id="JBHSWE010000001">
    <property type="protein sequence ID" value="MFC6669468.1"/>
    <property type="molecule type" value="Genomic_DNA"/>
</dbReference>
<dbReference type="Gene3D" id="1.10.1040.10">
    <property type="entry name" value="N-(1-d-carboxylethyl)-l-norvaline Dehydrogenase, domain 2"/>
    <property type="match status" value="1"/>
</dbReference>
<comment type="catalytic activity">
    <reaction evidence="9 10">
        <text>(R)-pantoate + NADP(+) = 2-dehydropantoate + NADPH + H(+)</text>
        <dbReference type="Rhea" id="RHEA:16233"/>
        <dbReference type="ChEBI" id="CHEBI:11561"/>
        <dbReference type="ChEBI" id="CHEBI:15378"/>
        <dbReference type="ChEBI" id="CHEBI:15980"/>
        <dbReference type="ChEBI" id="CHEBI:57783"/>
        <dbReference type="ChEBI" id="CHEBI:58349"/>
        <dbReference type="EC" id="1.1.1.169"/>
    </reaction>
</comment>
<evidence type="ECO:0000256" key="8">
    <source>
        <dbReference type="ARBA" id="ARBA00032024"/>
    </source>
</evidence>
<evidence type="ECO:0000313" key="14">
    <source>
        <dbReference type="Proteomes" id="UP001596422"/>
    </source>
</evidence>
<dbReference type="InterPro" id="IPR013752">
    <property type="entry name" value="KPA_reductase"/>
</dbReference>
<comment type="caution">
    <text evidence="13">The sequence shown here is derived from an EMBL/GenBank/DDBJ whole genome shotgun (WGS) entry which is preliminary data.</text>
</comment>
<dbReference type="SUPFAM" id="SSF51735">
    <property type="entry name" value="NAD(P)-binding Rossmann-fold domains"/>
    <property type="match status" value="1"/>
</dbReference>
<evidence type="ECO:0000259" key="12">
    <source>
        <dbReference type="Pfam" id="PF08546"/>
    </source>
</evidence>
<dbReference type="RefSeq" id="WP_379908027.1">
    <property type="nucleotide sequence ID" value="NZ_JBHSWE010000001.1"/>
</dbReference>
<keyword evidence="14" id="KW-1185">Reference proteome</keyword>
<evidence type="ECO:0000256" key="1">
    <source>
        <dbReference type="ARBA" id="ARBA00004994"/>
    </source>
</evidence>
<keyword evidence="5 10" id="KW-0566">Pantothenate biosynthesis</keyword>
<dbReference type="InterPro" id="IPR013328">
    <property type="entry name" value="6PGD_dom2"/>
</dbReference>
<comment type="similarity">
    <text evidence="2 10">Belongs to the ketopantoate reductase family.</text>
</comment>
<dbReference type="Pfam" id="PF08546">
    <property type="entry name" value="ApbA_C"/>
    <property type="match status" value="1"/>
</dbReference>
<dbReference type="Gene3D" id="3.40.50.720">
    <property type="entry name" value="NAD(P)-binding Rossmann-like Domain"/>
    <property type="match status" value="1"/>
</dbReference>
<evidence type="ECO:0000256" key="10">
    <source>
        <dbReference type="RuleBase" id="RU362068"/>
    </source>
</evidence>
<name>A0ABW1ZW92_9GAMM</name>
<proteinExistence type="inferred from homology"/>
<evidence type="ECO:0000256" key="7">
    <source>
        <dbReference type="ARBA" id="ARBA00023002"/>
    </source>
</evidence>
<dbReference type="InterPro" id="IPR008927">
    <property type="entry name" value="6-PGluconate_DH-like_C_sf"/>
</dbReference>
<dbReference type="PANTHER" id="PTHR43765:SF2">
    <property type="entry name" value="2-DEHYDROPANTOATE 2-REDUCTASE"/>
    <property type="match status" value="1"/>
</dbReference>
<dbReference type="Pfam" id="PF02558">
    <property type="entry name" value="ApbA"/>
    <property type="match status" value="1"/>
</dbReference>
<reference evidence="14" key="1">
    <citation type="journal article" date="2019" name="Int. J. Syst. Evol. Microbiol.">
        <title>The Global Catalogue of Microorganisms (GCM) 10K type strain sequencing project: providing services to taxonomists for standard genome sequencing and annotation.</title>
        <authorList>
            <consortium name="The Broad Institute Genomics Platform"/>
            <consortium name="The Broad Institute Genome Sequencing Center for Infectious Disease"/>
            <person name="Wu L."/>
            <person name="Ma J."/>
        </authorList>
    </citation>
    <scope>NUCLEOTIDE SEQUENCE [LARGE SCALE GENOMIC DNA]</scope>
    <source>
        <strain evidence="14">NBRC 111756</strain>
    </source>
</reference>
<evidence type="ECO:0000313" key="13">
    <source>
        <dbReference type="EMBL" id="MFC6669468.1"/>
    </source>
</evidence>
<organism evidence="13 14">
    <name type="scientific">Marinobacterium aestuariivivens</name>
    <dbReference type="NCBI Taxonomy" id="1698799"/>
    <lineage>
        <taxon>Bacteria</taxon>
        <taxon>Pseudomonadati</taxon>
        <taxon>Pseudomonadota</taxon>
        <taxon>Gammaproteobacteria</taxon>
        <taxon>Oceanospirillales</taxon>
        <taxon>Oceanospirillaceae</taxon>
        <taxon>Marinobacterium</taxon>
    </lineage>
</organism>